<dbReference type="InterPro" id="IPR051396">
    <property type="entry name" value="Bact_Antivir_Def_Nuclease"/>
</dbReference>
<dbReference type="InterPro" id="IPR041685">
    <property type="entry name" value="AAA_GajA/Old/RecF-like"/>
</dbReference>
<dbReference type="InterPro" id="IPR027417">
    <property type="entry name" value="P-loop_NTPase"/>
</dbReference>
<feature type="domain" description="OLD protein-like TOPRIM" evidence="3">
    <location>
        <begin position="382"/>
        <end position="453"/>
    </location>
</feature>
<feature type="domain" description="Endonuclease GajA/Old nuclease/RecF-like AAA" evidence="2">
    <location>
        <begin position="1"/>
        <end position="336"/>
    </location>
</feature>
<comment type="caution">
    <text evidence="4">The sequence shown here is derived from an EMBL/GenBank/DDBJ whole genome shotgun (WGS) entry which is preliminary data.</text>
</comment>
<keyword evidence="4" id="KW-0255">Endonuclease</keyword>
<evidence type="ECO:0000259" key="3">
    <source>
        <dbReference type="Pfam" id="PF20469"/>
    </source>
</evidence>
<dbReference type="PANTHER" id="PTHR43581">
    <property type="entry name" value="ATP/GTP PHOSPHATASE"/>
    <property type="match status" value="1"/>
</dbReference>
<dbReference type="OrthoDB" id="3322489at2"/>
<dbReference type="AlphaFoldDB" id="A0A1E7ZBH9"/>
<evidence type="ECO:0000313" key="4">
    <source>
        <dbReference type="EMBL" id="OFC70822.1"/>
    </source>
</evidence>
<dbReference type="Pfam" id="PF13175">
    <property type="entry name" value="AAA_15"/>
    <property type="match status" value="1"/>
</dbReference>
<keyword evidence="5" id="KW-1185">Reference proteome</keyword>
<dbReference type="STRING" id="1656094.BFC18_10220"/>
<dbReference type="RefSeq" id="WP_070125214.1">
    <property type="nucleotide sequence ID" value="NZ_MDHN01000021.1"/>
</dbReference>
<reference evidence="4 5" key="1">
    <citation type="submission" date="2016-08" db="EMBL/GenBank/DDBJ databases">
        <authorList>
            <person name="Seilhamer J.J."/>
        </authorList>
    </citation>
    <scope>NUCLEOTIDE SEQUENCE [LARGE SCALE GENOMIC DNA]</scope>
    <source>
        <strain evidence="4 5">KCTC 42603</strain>
    </source>
</reference>
<name>A0A1E7ZBH9_9ALTE</name>
<evidence type="ECO:0000313" key="5">
    <source>
        <dbReference type="Proteomes" id="UP000175691"/>
    </source>
</evidence>
<accession>A0A1E7ZBH9</accession>
<dbReference type="Pfam" id="PF20469">
    <property type="entry name" value="OLD-like_TOPRIM"/>
    <property type="match status" value="1"/>
</dbReference>
<evidence type="ECO:0000259" key="2">
    <source>
        <dbReference type="Pfam" id="PF13175"/>
    </source>
</evidence>
<dbReference type="PANTHER" id="PTHR43581:SF4">
    <property type="entry name" value="ATP_GTP PHOSPHATASE"/>
    <property type="match status" value="1"/>
</dbReference>
<organism evidence="4 5">
    <name type="scientific">Alteromonas confluentis</name>
    <dbReference type="NCBI Taxonomy" id="1656094"/>
    <lineage>
        <taxon>Bacteria</taxon>
        <taxon>Pseudomonadati</taxon>
        <taxon>Pseudomonadota</taxon>
        <taxon>Gammaproteobacteria</taxon>
        <taxon>Alteromonadales</taxon>
        <taxon>Alteromonadaceae</taxon>
        <taxon>Alteromonas/Salinimonas group</taxon>
        <taxon>Alteromonas</taxon>
    </lineage>
</organism>
<dbReference type="Gene3D" id="3.40.50.300">
    <property type="entry name" value="P-loop containing nucleotide triphosphate hydrolases"/>
    <property type="match status" value="1"/>
</dbReference>
<keyword evidence="4" id="KW-0540">Nuclease</keyword>
<keyword evidence="4" id="KW-0378">Hydrolase</keyword>
<dbReference type="SUPFAM" id="SSF52540">
    <property type="entry name" value="P-loop containing nucleoside triphosphate hydrolases"/>
    <property type="match status" value="1"/>
</dbReference>
<gene>
    <name evidence="4" type="ORF">BFC18_10220</name>
</gene>
<evidence type="ECO:0000256" key="1">
    <source>
        <dbReference type="SAM" id="MobiDB-lite"/>
    </source>
</evidence>
<dbReference type="Proteomes" id="UP000175691">
    <property type="component" value="Unassembled WGS sequence"/>
</dbReference>
<dbReference type="GO" id="GO:0004519">
    <property type="term" value="F:endonuclease activity"/>
    <property type="evidence" value="ECO:0007669"/>
    <property type="project" value="UniProtKB-KW"/>
</dbReference>
<sequence length="627" mass="70569">MYLASMKAENFRGFESTQVTFNKGLNILVGENDAGKTSLIDAIRLVLDTNSADWVRIKYSDFRSGTTKLKITLKFCELSIRDLGAFAEYLTFEETGTGTVKTVLYITLISSINEFQKNNTQGIRTEIRAGSAEDGPHIDRDTRLYLSSTYLKPLRDAENELSAGRMSRLSQLLNSKGSIGGNQVDIERLITLIVQANQSIKADTSISSVQSSVERLLKQITFKETSFRPVIDMLGSKNFDDMSTAEKNLAFKAVVERLSLGLNETGLSHGLGYSNLLFMAAELTLLTQAGDSFSLLLIEEPEAHLHPQLQMKFMQYLVETQKDLQCILSTHSPNLASKASLDNLILMNKGQCFPLKKGKTLLEDDDYPFLEKFLDVSKANMFFAKSALLVEGDGENILLPTIAKLIERPLENYGVSIVNVGNLAYKRYAKIYRRRKSTGRSFPMKVACITDLDIWPDKADQKHPSGVGFKTRSFPDRGNGKKGNLNRWLSYYDDKPDKLKERKDTKREQDGENVKTFISEEWTFEYCLAKSGLGKELYLALKGSEEGFDSLREDAEEKAIQIYKMIESMSSGKTETTYKLVDVLNKEFEGKPIELRKRLPSYIVSAIEYVTEPFEETASSHEIEGIQ</sequence>
<dbReference type="EMBL" id="MDHN01000021">
    <property type="protein sequence ID" value="OFC70822.1"/>
    <property type="molecule type" value="Genomic_DNA"/>
</dbReference>
<protein>
    <submittedName>
        <fullName evidence="4">ATP-dependent endonuclease</fullName>
    </submittedName>
</protein>
<dbReference type="CDD" id="cd01026">
    <property type="entry name" value="TOPRIM_OLD"/>
    <property type="match status" value="1"/>
</dbReference>
<proteinExistence type="predicted"/>
<feature type="region of interest" description="Disordered" evidence="1">
    <location>
        <begin position="460"/>
        <end position="482"/>
    </location>
</feature>
<dbReference type="InterPro" id="IPR034139">
    <property type="entry name" value="TOPRIM_OLD"/>
</dbReference>